<evidence type="ECO:0000256" key="2">
    <source>
        <dbReference type="ARBA" id="ARBA00023242"/>
    </source>
</evidence>
<dbReference type="PROSITE" id="PS51477">
    <property type="entry name" value="PAH"/>
    <property type="match status" value="1"/>
</dbReference>
<keyword evidence="2 3" id="KW-0539">Nucleus</keyword>
<dbReference type="InterPro" id="IPR036600">
    <property type="entry name" value="PAH_sf"/>
</dbReference>
<dbReference type="Pfam" id="PF02671">
    <property type="entry name" value="PAH"/>
    <property type="match status" value="1"/>
</dbReference>
<comment type="subcellular location">
    <subcellularLocation>
        <location evidence="1 3">Nucleus</location>
    </subcellularLocation>
</comment>
<dbReference type="GO" id="GO:0005634">
    <property type="term" value="C:nucleus"/>
    <property type="evidence" value="ECO:0007669"/>
    <property type="project" value="UniProtKB-SubCell"/>
</dbReference>
<evidence type="ECO:0000313" key="5">
    <source>
        <dbReference type="Proteomes" id="UP000235371"/>
    </source>
</evidence>
<reference evidence="4 5" key="1">
    <citation type="submission" date="2016-04" db="EMBL/GenBank/DDBJ databases">
        <title>A degradative enzymes factory behind the ericoid mycorrhizal symbiosis.</title>
        <authorList>
            <consortium name="DOE Joint Genome Institute"/>
            <person name="Martino E."/>
            <person name="Morin E."/>
            <person name="Grelet G."/>
            <person name="Kuo A."/>
            <person name="Kohler A."/>
            <person name="Daghino S."/>
            <person name="Barry K."/>
            <person name="Choi C."/>
            <person name="Cichocki N."/>
            <person name="Clum A."/>
            <person name="Copeland A."/>
            <person name="Hainaut M."/>
            <person name="Haridas S."/>
            <person name="Labutti K."/>
            <person name="Lindquist E."/>
            <person name="Lipzen A."/>
            <person name="Khouja H.-R."/>
            <person name="Murat C."/>
            <person name="Ohm R."/>
            <person name="Olson A."/>
            <person name="Spatafora J."/>
            <person name="Veneault-Fourrey C."/>
            <person name="Henrissat B."/>
            <person name="Grigoriev I."/>
            <person name="Martin F."/>
            <person name="Perotto S."/>
        </authorList>
    </citation>
    <scope>NUCLEOTIDE SEQUENCE [LARGE SCALE GENOMIC DNA]</scope>
    <source>
        <strain evidence="4 5">E</strain>
    </source>
</reference>
<protein>
    <submittedName>
        <fullName evidence="4">Uncharacterized protein</fullName>
    </submittedName>
</protein>
<dbReference type="GeneID" id="36589115"/>
<dbReference type="SUPFAM" id="SSF47762">
    <property type="entry name" value="PAH2 domain"/>
    <property type="match status" value="1"/>
</dbReference>
<sequence>MYQQFLKVFADKAAGKSSTEQVRTEIKVLLKDKPDLIEGFETSLPVKVQNKVNDGSAKLAGGTVQ</sequence>
<evidence type="ECO:0000256" key="3">
    <source>
        <dbReference type="PROSITE-ProRule" id="PRU00810"/>
    </source>
</evidence>
<dbReference type="GO" id="GO:0006355">
    <property type="term" value="P:regulation of DNA-templated transcription"/>
    <property type="evidence" value="ECO:0007669"/>
    <property type="project" value="InterPro"/>
</dbReference>
<dbReference type="InterPro" id="IPR003822">
    <property type="entry name" value="PAH"/>
</dbReference>
<accession>A0A2J6SYW7</accession>
<keyword evidence="5" id="KW-1185">Reference proteome</keyword>
<dbReference type="InParanoid" id="A0A2J6SYW7"/>
<dbReference type="RefSeq" id="XP_024732864.1">
    <property type="nucleotide sequence ID" value="XM_024881038.1"/>
</dbReference>
<dbReference type="Proteomes" id="UP000235371">
    <property type="component" value="Unassembled WGS sequence"/>
</dbReference>
<dbReference type="Gene3D" id="1.20.1160.11">
    <property type="entry name" value="Paired amphipathic helix"/>
    <property type="match status" value="1"/>
</dbReference>
<dbReference type="EMBL" id="KZ613854">
    <property type="protein sequence ID" value="PMD55960.1"/>
    <property type="molecule type" value="Genomic_DNA"/>
</dbReference>
<organism evidence="4 5">
    <name type="scientific">Hyaloscypha bicolor E</name>
    <dbReference type="NCBI Taxonomy" id="1095630"/>
    <lineage>
        <taxon>Eukaryota</taxon>
        <taxon>Fungi</taxon>
        <taxon>Dikarya</taxon>
        <taxon>Ascomycota</taxon>
        <taxon>Pezizomycotina</taxon>
        <taxon>Leotiomycetes</taxon>
        <taxon>Helotiales</taxon>
        <taxon>Hyaloscyphaceae</taxon>
        <taxon>Hyaloscypha</taxon>
        <taxon>Hyaloscypha bicolor</taxon>
    </lineage>
</organism>
<proteinExistence type="predicted"/>
<evidence type="ECO:0000313" key="4">
    <source>
        <dbReference type="EMBL" id="PMD55960.1"/>
    </source>
</evidence>
<evidence type="ECO:0000256" key="1">
    <source>
        <dbReference type="ARBA" id="ARBA00004123"/>
    </source>
</evidence>
<gene>
    <name evidence="4" type="ORF">K444DRAFT_617047</name>
</gene>
<dbReference type="OrthoDB" id="3503297at2759"/>
<name>A0A2J6SYW7_9HELO</name>
<dbReference type="AlphaFoldDB" id="A0A2J6SYW7"/>